<keyword evidence="7 10" id="KW-0663">Pyridoxal phosphate</keyword>
<dbReference type="InterPro" id="IPR005859">
    <property type="entry name" value="CysK"/>
</dbReference>
<accession>A0ABT8T9M2</accession>
<evidence type="ECO:0000256" key="8">
    <source>
        <dbReference type="ARBA" id="ARBA00023192"/>
    </source>
</evidence>
<evidence type="ECO:0000256" key="9">
    <source>
        <dbReference type="ARBA" id="ARBA00047931"/>
    </source>
</evidence>
<dbReference type="GO" id="GO:0004124">
    <property type="term" value="F:cysteine synthase activity"/>
    <property type="evidence" value="ECO:0007669"/>
    <property type="project" value="UniProtKB-EC"/>
</dbReference>
<dbReference type="InterPro" id="IPR036052">
    <property type="entry name" value="TrpB-like_PALP_sf"/>
</dbReference>
<dbReference type="PROSITE" id="PS00901">
    <property type="entry name" value="CYS_SYNTHASE"/>
    <property type="match status" value="1"/>
</dbReference>
<dbReference type="InterPro" id="IPR001926">
    <property type="entry name" value="TrpB-like_PALP"/>
</dbReference>
<comment type="pathway">
    <text evidence="2">Amino-acid biosynthesis; L-cysteine biosynthesis; L-cysteine from L-serine: step 2/2.</text>
</comment>
<dbReference type="PANTHER" id="PTHR10314">
    <property type="entry name" value="CYSTATHIONINE BETA-SYNTHASE"/>
    <property type="match status" value="1"/>
</dbReference>
<evidence type="ECO:0000256" key="5">
    <source>
        <dbReference type="ARBA" id="ARBA00022605"/>
    </source>
</evidence>
<evidence type="ECO:0000259" key="11">
    <source>
        <dbReference type="Pfam" id="PF00291"/>
    </source>
</evidence>
<dbReference type="Proteomes" id="UP001171111">
    <property type="component" value="Unassembled WGS sequence"/>
</dbReference>
<proteinExistence type="inferred from homology"/>
<dbReference type="InterPro" id="IPR005856">
    <property type="entry name" value="Cys_synth"/>
</dbReference>
<dbReference type="InterPro" id="IPR050214">
    <property type="entry name" value="Cys_Synth/Cystath_Beta-Synth"/>
</dbReference>
<evidence type="ECO:0000256" key="6">
    <source>
        <dbReference type="ARBA" id="ARBA00022679"/>
    </source>
</evidence>
<evidence type="ECO:0000313" key="12">
    <source>
        <dbReference type="EMBL" id="MDO2408537.1"/>
    </source>
</evidence>
<evidence type="ECO:0000256" key="7">
    <source>
        <dbReference type="ARBA" id="ARBA00022898"/>
    </source>
</evidence>
<dbReference type="EC" id="2.5.1.47" evidence="4 10"/>
<dbReference type="RefSeq" id="WP_302243255.1">
    <property type="nucleotide sequence ID" value="NZ_JAULJQ010000001.1"/>
</dbReference>
<evidence type="ECO:0000256" key="1">
    <source>
        <dbReference type="ARBA" id="ARBA00001933"/>
    </source>
</evidence>
<comment type="cofactor">
    <cofactor evidence="1 10">
        <name>pyridoxal 5'-phosphate</name>
        <dbReference type="ChEBI" id="CHEBI:597326"/>
    </cofactor>
</comment>
<feature type="domain" description="Tryptophan synthase beta chain-like PALP" evidence="11">
    <location>
        <begin position="7"/>
        <end position="288"/>
    </location>
</feature>
<dbReference type="SUPFAM" id="SSF53686">
    <property type="entry name" value="Tryptophan synthase beta subunit-like PLP-dependent enzymes"/>
    <property type="match status" value="1"/>
</dbReference>
<comment type="catalytic activity">
    <reaction evidence="9 10">
        <text>O-acetyl-L-serine + hydrogen sulfide = L-cysteine + acetate</text>
        <dbReference type="Rhea" id="RHEA:14829"/>
        <dbReference type="ChEBI" id="CHEBI:29919"/>
        <dbReference type="ChEBI" id="CHEBI:30089"/>
        <dbReference type="ChEBI" id="CHEBI:35235"/>
        <dbReference type="ChEBI" id="CHEBI:58340"/>
        <dbReference type="EC" id="2.5.1.47"/>
    </reaction>
</comment>
<dbReference type="CDD" id="cd01561">
    <property type="entry name" value="CBS_like"/>
    <property type="match status" value="1"/>
</dbReference>
<keyword evidence="6 10" id="KW-0808">Transferase</keyword>
<evidence type="ECO:0000256" key="4">
    <source>
        <dbReference type="ARBA" id="ARBA00012681"/>
    </source>
</evidence>
<evidence type="ECO:0000256" key="2">
    <source>
        <dbReference type="ARBA" id="ARBA00004962"/>
    </source>
</evidence>
<comment type="caution">
    <text evidence="12">The sequence shown here is derived from an EMBL/GenBank/DDBJ whole genome shotgun (WGS) entry which is preliminary data.</text>
</comment>
<protein>
    <recommendedName>
        <fullName evidence="4 10">Cysteine synthase</fullName>
        <ecNumber evidence="4 10">2.5.1.47</ecNumber>
    </recommendedName>
</protein>
<gene>
    <name evidence="12" type="primary">cysK</name>
    <name evidence="12" type="ORF">Q2362_00300</name>
</gene>
<keyword evidence="13" id="KW-1185">Reference proteome</keyword>
<dbReference type="NCBIfam" id="TIGR01139">
    <property type="entry name" value="cysK"/>
    <property type="match status" value="1"/>
</dbReference>
<dbReference type="Gene3D" id="3.40.50.1100">
    <property type="match status" value="2"/>
</dbReference>
<evidence type="ECO:0000256" key="3">
    <source>
        <dbReference type="ARBA" id="ARBA00007103"/>
    </source>
</evidence>
<evidence type="ECO:0000256" key="10">
    <source>
        <dbReference type="RuleBase" id="RU003985"/>
    </source>
</evidence>
<organism evidence="12 13">
    <name type="scientific">Campylobacter magnus</name>
    <dbReference type="NCBI Taxonomy" id="3026462"/>
    <lineage>
        <taxon>Bacteria</taxon>
        <taxon>Pseudomonadati</taxon>
        <taxon>Campylobacterota</taxon>
        <taxon>Epsilonproteobacteria</taxon>
        <taxon>Campylobacterales</taxon>
        <taxon>Campylobacteraceae</taxon>
        <taxon>Campylobacter</taxon>
    </lineage>
</organism>
<keyword evidence="5 10" id="KW-0028">Amino-acid biosynthesis</keyword>
<name>A0ABT8T9M2_9BACT</name>
<keyword evidence="8 10" id="KW-0198">Cysteine biosynthesis</keyword>
<dbReference type="NCBIfam" id="TIGR01136">
    <property type="entry name" value="cysKM"/>
    <property type="match status" value="1"/>
</dbReference>
<dbReference type="EMBL" id="JAULJQ010000001">
    <property type="protein sequence ID" value="MDO2408537.1"/>
    <property type="molecule type" value="Genomic_DNA"/>
</dbReference>
<sequence>MKIAKNITEMIGGTPLLKINSFGEPILAKAEFVNPGHSVKDRIAYAMIKDAFDSGKITNQSVIIEPTSGNTGVGLAMVCAALGLKAIFTMPASMSKERQLILKAYGAQLELTEPSLGMKGAVDKANELAKNLANSFIPSQFDNASNPKIHYNTTAKEILEQTDGKIDFFVAGFGTGGTISGVGKALKEHNPNVKIIAVEPEASPLLTQGKAGPHAIQGIGANFIPANLDRGVIDEIYTVSNDDAIATTRKLASAEGALVGISAGANVFVASKIANENQGKVVVTVLPDTGTRYFSTGIFE</sequence>
<evidence type="ECO:0000313" key="13">
    <source>
        <dbReference type="Proteomes" id="UP001171111"/>
    </source>
</evidence>
<comment type="similarity">
    <text evidence="3 10">Belongs to the cysteine synthase/cystathionine beta-synthase family.</text>
</comment>
<reference evidence="12 13" key="1">
    <citation type="submission" date="2023-06" db="EMBL/GenBank/DDBJ databases">
        <title>Campylobacter magnum sp. nov., isolated from cecal contents of domestic pigs (Sus scrofa domesticus).</title>
        <authorList>
            <person name="Papic B."/>
            <person name="Gruntar I."/>
        </authorList>
    </citation>
    <scope>NUCLEOTIDE SEQUENCE [LARGE SCALE GENOMIC DNA]</scope>
    <source>
        <strain evidence="13">34484-21</strain>
    </source>
</reference>
<dbReference type="InterPro" id="IPR001216">
    <property type="entry name" value="P-phosphate_BS"/>
</dbReference>
<dbReference type="Pfam" id="PF00291">
    <property type="entry name" value="PALP"/>
    <property type="match status" value="1"/>
</dbReference>